<comment type="caution">
    <text evidence="1">The sequence shown here is derived from an EMBL/GenBank/DDBJ whole genome shotgun (WGS) entry which is preliminary data.</text>
</comment>
<keyword evidence="2" id="KW-1185">Reference proteome</keyword>
<evidence type="ECO:0000313" key="2">
    <source>
        <dbReference type="Proteomes" id="UP001279410"/>
    </source>
</evidence>
<dbReference type="AlphaFoldDB" id="A0AAD3NMS5"/>
<dbReference type="EMBL" id="BRZM01001892">
    <property type="protein sequence ID" value="GLD73926.1"/>
    <property type="molecule type" value="Genomic_DNA"/>
</dbReference>
<name>A0AAD3NMS5_LATJO</name>
<evidence type="ECO:0000313" key="1">
    <source>
        <dbReference type="EMBL" id="GLD73926.1"/>
    </source>
</evidence>
<gene>
    <name evidence="1" type="ORF">AKAME5_002525200</name>
</gene>
<protein>
    <submittedName>
        <fullName evidence="1">Uncharacterized protein</fullName>
    </submittedName>
</protein>
<accession>A0AAD3NMS5</accession>
<reference evidence="1" key="1">
    <citation type="submission" date="2022-08" db="EMBL/GenBank/DDBJ databases">
        <title>Genome sequencing of akame (Lates japonicus).</title>
        <authorList>
            <person name="Hashiguchi Y."/>
            <person name="Takahashi H."/>
        </authorList>
    </citation>
    <scope>NUCLEOTIDE SEQUENCE</scope>
    <source>
        <strain evidence="1">Kochi</strain>
    </source>
</reference>
<organism evidence="1 2">
    <name type="scientific">Lates japonicus</name>
    <name type="common">Japanese lates</name>
    <dbReference type="NCBI Taxonomy" id="270547"/>
    <lineage>
        <taxon>Eukaryota</taxon>
        <taxon>Metazoa</taxon>
        <taxon>Chordata</taxon>
        <taxon>Craniata</taxon>
        <taxon>Vertebrata</taxon>
        <taxon>Euteleostomi</taxon>
        <taxon>Actinopterygii</taxon>
        <taxon>Neopterygii</taxon>
        <taxon>Teleostei</taxon>
        <taxon>Neoteleostei</taxon>
        <taxon>Acanthomorphata</taxon>
        <taxon>Carangaria</taxon>
        <taxon>Carangaria incertae sedis</taxon>
        <taxon>Centropomidae</taxon>
        <taxon>Lates</taxon>
    </lineage>
</organism>
<sequence length="258" mass="28105">MVILTEPYISAGGNKVTPLSPPPVQSGNNSTVYVGKEGLGFQSRSPELSQHLLADHLVLLSDSRKGMERTPQILETFRSDGLKVNRANAMVLCQTRAEDGTIERSENGNHGGLHGGVEGKGVWQMVQPEDPGVGVEVFRADKISNSWLREPTRARFHESEMIMGLQLRTCTLPTLSTKVRVAPVPYCVGSSSRGSRLAGYKERRLVSETGSVGVPDLVMVKGREAIIVDVAICFEANRDTLYEPENGRSLSTVGSDWQ</sequence>
<proteinExistence type="predicted"/>
<dbReference type="Proteomes" id="UP001279410">
    <property type="component" value="Unassembled WGS sequence"/>
</dbReference>